<dbReference type="AlphaFoldDB" id="A0A843VFB6"/>
<protein>
    <submittedName>
        <fullName evidence="1">Uncharacterized protein</fullName>
    </submittedName>
</protein>
<gene>
    <name evidence="1" type="ORF">Taro_030040</name>
</gene>
<proteinExistence type="predicted"/>
<keyword evidence="2" id="KW-1185">Reference proteome</keyword>
<sequence>MRRVALCLLGCMAENLGLHPEKLAGSFTEGPQSIRMNYYPPYRHHADRVLGLSPHSDRARVADPEARQVACR</sequence>
<dbReference type="Proteomes" id="UP000652761">
    <property type="component" value="Unassembled WGS sequence"/>
</dbReference>
<dbReference type="InterPro" id="IPR027443">
    <property type="entry name" value="IPNS-like_sf"/>
</dbReference>
<dbReference type="SUPFAM" id="SSF51197">
    <property type="entry name" value="Clavaminate synthase-like"/>
    <property type="match status" value="1"/>
</dbReference>
<name>A0A843VFB6_COLES</name>
<evidence type="ECO:0000313" key="1">
    <source>
        <dbReference type="EMBL" id="MQL97352.1"/>
    </source>
</evidence>
<comment type="caution">
    <text evidence="1">The sequence shown here is derived from an EMBL/GenBank/DDBJ whole genome shotgun (WGS) entry which is preliminary data.</text>
</comment>
<organism evidence="1 2">
    <name type="scientific">Colocasia esculenta</name>
    <name type="common">Wild taro</name>
    <name type="synonym">Arum esculentum</name>
    <dbReference type="NCBI Taxonomy" id="4460"/>
    <lineage>
        <taxon>Eukaryota</taxon>
        <taxon>Viridiplantae</taxon>
        <taxon>Streptophyta</taxon>
        <taxon>Embryophyta</taxon>
        <taxon>Tracheophyta</taxon>
        <taxon>Spermatophyta</taxon>
        <taxon>Magnoliopsida</taxon>
        <taxon>Liliopsida</taxon>
        <taxon>Araceae</taxon>
        <taxon>Aroideae</taxon>
        <taxon>Colocasieae</taxon>
        <taxon>Colocasia</taxon>
    </lineage>
</organism>
<accession>A0A843VFB6</accession>
<reference evidence="1" key="1">
    <citation type="submission" date="2017-07" db="EMBL/GenBank/DDBJ databases">
        <title>Taro Niue Genome Assembly and Annotation.</title>
        <authorList>
            <person name="Atibalentja N."/>
            <person name="Keating K."/>
            <person name="Fields C.J."/>
        </authorList>
    </citation>
    <scope>NUCLEOTIDE SEQUENCE</scope>
    <source>
        <strain evidence="1">Niue_2</strain>
        <tissue evidence="1">Leaf</tissue>
    </source>
</reference>
<dbReference type="EMBL" id="NMUH01002037">
    <property type="protein sequence ID" value="MQL97352.1"/>
    <property type="molecule type" value="Genomic_DNA"/>
</dbReference>
<evidence type="ECO:0000313" key="2">
    <source>
        <dbReference type="Proteomes" id="UP000652761"/>
    </source>
</evidence>
<dbReference type="Gene3D" id="2.60.120.330">
    <property type="entry name" value="B-lactam Antibiotic, Isopenicillin N Synthase, Chain"/>
    <property type="match status" value="1"/>
</dbReference>
<dbReference type="OrthoDB" id="288590at2759"/>